<dbReference type="RefSeq" id="WP_154407456.1">
    <property type="nucleotide sequence ID" value="NZ_VUNR01000020.1"/>
</dbReference>
<dbReference type="Pfam" id="PF13240">
    <property type="entry name" value="Zn_Ribbon_1"/>
    <property type="match status" value="1"/>
</dbReference>
<feature type="transmembrane region" description="Helical" evidence="1">
    <location>
        <begin position="87"/>
        <end position="110"/>
    </location>
</feature>
<accession>A0A6I2UHS9</accession>
<dbReference type="Proteomes" id="UP000433181">
    <property type="component" value="Unassembled WGS sequence"/>
</dbReference>
<keyword evidence="1" id="KW-0472">Membrane</keyword>
<proteinExistence type="predicted"/>
<reference evidence="4 5" key="1">
    <citation type="submission" date="2019-08" db="EMBL/GenBank/DDBJ databases">
        <title>In-depth cultivation of the pig gut microbiome towards novel bacterial diversity and tailored functional studies.</title>
        <authorList>
            <person name="Wylensek D."/>
            <person name="Hitch T.C.A."/>
            <person name="Clavel T."/>
        </authorList>
    </citation>
    <scope>NUCLEOTIDE SEQUENCE [LARGE SCALE GENOMIC DNA]</scope>
    <source>
        <strain evidence="4 5">WCA-693-APC-5D-A</strain>
    </source>
</reference>
<keyword evidence="1" id="KW-0812">Transmembrane</keyword>
<keyword evidence="1" id="KW-1133">Transmembrane helix</keyword>
<feature type="domain" description="Zinc-ribbon" evidence="3">
    <location>
        <begin position="201"/>
        <end position="223"/>
    </location>
</feature>
<comment type="caution">
    <text evidence="4">The sequence shown here is derived from an EMBL/GenBank/DDBJ whole genome shotgun (WGS) entry which is preliminary data.</text>
</comment>
<evidence type="ECO:0000313" key="5">
    <source>
        <dbReference type="Proteomes" id="UP000433181"/>
    </source>
</evidence>
<gene>
    <name evidence="4" type="ORF">FYJ84_09835</name>
</gene>
<name>A0A6I2UHS9_9FIRM</name>
<evidence type="ECO:0000259" key="2">
    <source>
        <dbReference type="Pfam" id="PF12773"/>
    </source>
</evidence>
<dbReference type="InterPro" id="IPR026870">
    <property type="entry name" value="Zinc_ribbon_dom"/>
</dbReference>
<organism evidence="4 5">
    <name type="scientific">Anaerovibrio slackiae</name>
    <dbReference type="NCBI Taxonomy" id="2652309"/>
    <lineage>
        <taxon>Bacteria</taxon>
        <taxon>Bacillati</taxon>
        <taxon>Bacillota</taxon>
        <taxon>Negativicutes</taxon>
        <taxon>Selenomonadales</taxon>
        <taxon>Selenomonadaceae</taxon>
        <taxon>Anaerovibrio</taxon>
    </lineage>
</organism>
<evidence type="ECO:0000259" key="3">
    <source>
        <dbReference type="Pfam" id="PF13240"/>
    </source>
</evidence>
<dbReference type="GeneID" id="96779223"/>
<evidence type="ECO:0000256" key="1">
    <source>
        <dbReference type="SAM" id="Phobius"/>
    </source>
</evidence>
<dbReference type="InterPro" id="IPR025874">
    <property type="entry name" value="DZR"/>
</dbReference>
<sequence>MAESKIFKLKDGITDKDIASCVERFLSVEKELYAETVQTSEGYLVQAKESDSWKKFAGMSKATQVQIYPTADGVMVNIGAGKWIDKAGAATVGMLVFAPLAITAAIGAWGQKKLPEEIFSAIEKFIVNGGTSCVLNMGTKPAVKDGESLCPKCHAANDKNAKFCSGCGAQLANCCPKCGSQISAGVKFCPECGEKLETEKHCPNCNVVVTDDQKFCLECGTKL</sequence>
<keyword evidence="5" id="KW-1185">Reference proteome</keyword>
<evidence type="ECO:0000313" key="4">
    <source>
        <dbReference type="EMBL" id="MSU09285.1"/>
    </source>
</evidence>
<protein>
    <submittedName>
        <fullName evidence="4">Zinc ribbon domain-containing protein</fullName>
    </submittedName>
</protein>
<dbReference type="AlphaFoldDB" id="A0A6I2UHS9"/>
<feature type="domain" description="DZANK-type" evidence="2">
    <location>
        <begin position="150"/>
        <end position="193"/>
    </location>
</feature>
<dbReference type="Pfam" id="PF12773">
    <property type="entry name" value="DZR"/>
    <property type="match status" value="1"/>
</dbReference>
<dbReference type="EMBL" id="VUNR01000020">
    <property type="protein sequence ID" value="MSU09285.1"/>
    <property type="molecule type" value="Genomic_DNA"/>
</dbReference>